<name>D2S0X6_HALTV</name>
<evidence type="ECO:0000313" key="3">
    <source>
        <dbReference type="EMBL" id="ADB63023.1"/>
    </source>
</evidence>
<sequence length="348" mass="37433">MTPETRLAAIGTYSSTSADGVYTVAVDSETGSIEPLDSAVAGPDPTFVAPHPNGEYLYAAVREEGEGVIKVFAVNRDTGVLHEVNAAQSGAFSPCHCSVDSTGRFLFVAHYFGGAISMLPIDDDGSIESPTAVIDHHGSSVHDERQNAPHPHSITPGPDDQFVYVADLGTDQIITYRIDRDQQTLERCAETNVEPGSGPRHIAFGPNGDQLYVINELDSTVTQFDRRSDGSLVAQVTVSTLPNEFYGQNKSAEIAVHPSGRYIFASNRGQDAIVTFAIDDGRLERVATSSSGGEWPWHFTVDPNGDYLFAANRHSDDVTGFRVDGETGSLVPIGEHVSIPDPVCIQWL</sequence>
<feature type="compositionally biased region" description="Basic and acidic residues" evidence="2">
    <location>
        <begin position="137"/>
        <end position="147"/>
    </location>
</feature>
<dbReference type="EC" id="3.1.1.31" evidence="3"/>
<geneLocation type="plasmid" evidence="3 4">
    <name>pHTUR01</name>
</geneLocation>
<dbReference type="KEGG" id="htu:Htur_4202"/>
<evidence type="ECO:0000256" key="1">
    <source>
        <dbReference type="ARBA" id="ARBA00005564"/>
    </source>
</evidence>
<reference evidence="3 4" key="1">
    <citation type="journal article" date="2010" name="Stand. Genomic Sci.">
        <title>Complete genome sequence of Haloterrigena turkmenica type strain (4k).</title>
        <authorList>
            <person name="Saunders E."/>
            <person name="Tindall B.J."/>
            <person name="Fahnrich R."/>
            <person name="Lapidus A."/>
            <person name="Copeland A."/>
            <person name="Del Rio T.G."/>
            <person name="Lucas S."/>
            <person name="Chen F."/>
            <person name="Tice H."/>
            <person name="Cheng J.F."/>
            <person name="Han C."/>
            <person name="Detter J.C."/>
            <person name="Bruce D."/>
            <person name="Goodwin L."/>
            <person name="Chain P."/>
            <person name="Pitluck S."/>
            <person name="Pati A."/>
            <person name="Ivanova N."/>
            <person name="Mavromatis K."/>
            <person name="Chen A."/>
            <person name="Palaniappan K."/>
            <person name="Land M."/>
            <person name="Hauser L."/>
            <person name="Chang Y.J."/>
            <person name="Jeffries C.D."/>
            <person name="Brettin T."/>
            <person name="Rohde M."/>
            <person name="Goker M."/>
            <person name="Bristow J."/>
            <person name="Eisen J.A."/>
            <person name="Markowitz V."/>
            <person name="Hugenholtz P."/>
            <person name="Klenk H.P."/>
            <person name="Kyrpides N.C."/>
        </authorList>
    </citation>
    <scope>NUCLEOTIDE SEQUENCE [LARGE SCALE GENOMIC DNA]</scope>
    <source>
        <strain evidence="4">ATCC 51198 / DSM 5511 / JCM 9101 / NCIMB 13204 / VKM B-1734 / 4k</strain>
    </source>
</reference>
<dbReference type="RefSeq" id="WP_012945267.1">
    <property type="nucleotide sequence ID" value="NC_013744.1"/>
</dbReference>
<dbReference type="PANTHER" id="PTHR30344">
    <property type="entry name" value="6-PHOSPHOGLUCONOLACTONASE-RELATED"/>
    <property type="match status" value="1"/>
</dbReference>
<protein>
    <submittedName>
        <fullName evidence="3">6-phosphogluconolactonase</fullName>
        <ecNumber evidence="3">3.1.1.31</ecNumber>
    </submittedName>
</protein>
<dbReference type="GO" id="GO:0005829">
    <property type="term" value="C:cytosol"/>
    <property type="evidence" value="ECO:0007669"/>
    <property type="project" value="TreeGrafter"/>
</dbReference>
<keyword evidence="3" id="KW-0614">Plasmid</keyword>
<dbReference type="GO" id="GO:0017057">
    <property type="term" value="F:6-phosphogluconolactonase activity"/>
    <property type="evidence" value="ECO:0007669"/>
    <property type="project" value="UniProtKB-EC"/>
</dbReference>
<evidence type="ECO:0000313" key="4">
    <source>
        <dbReference type="Proteomes" id="UP000001903"/>
    </source>
</evidence>
<keyword evidence="3" id="KW-0378">Hydrolase</keyword>
<evidence type="ECO:0000256" key="2">
    <source>
        <dbReference type="SAM" id="MobiDB-lite"/>
    </source>
</evidence>
<proteinExistence type="inferred from homology"/>
<accession>D2S0X6</accession>
<dbReference type="SUPFAM" id="SSF51004">
    <property type="entry name" value="C-terminal (heme d1) domain of cytochrome cd1-nitrite reductase"/>
    <property type="match status" value="1"/>
</dbReference>
<gene>
    <name evidence="3" type="ordered locus">Htur_4202</name>
</gene>
<dbReference type="InterPro" id="IPR019405">
    <property type="entry name" value="Lactonase_7-beta_prop"/>
</dbReference>
<dbReference type="GeneID" id="8744830"/>
<comment type="similarity">
    <text evidence="1">Belongs to the cycloisomerase 2 family.</text>
</comment>
<feature type="region of interest" description="Disordered" evidence="2">
    <location>
        <begin position="137"/>
        <end position="160"/>
    </location>
</feature>
<dbReference type="AlphaFoldDB" id="D2S0X6"/>
<dbReference type="InterPro" id="IPR015943">
    <property type="entry name" value="WD40/YVTN_repeat-like_dom_sf"/>
</dbReference>
<dbReference type="HOGENOM" id="CLU_038716_5_1_2"/>
<dbReference type="InterPro" id="IPR050282">
    <property type="entry name" value="Cycloisomerase_2"/>
</dbReference>
<dbReference type="Pfam" id="PF10282">
    <property type="entry name" value="Lactonase"/>
    <property type="match status" value="1"/>
</dbReference>
<dbReference type="EMBL" id="CP001861">
    <property type="protein sequence ID" value="ADB63023.1"/>
    <property type="molecule type" value="Genomic_DNA"/>
</dbReference>
<dbReference type="InterPro" id="IPR011048">
    <property type="entry name" value="Haem_d1_sf"/>
</dbReference>
<organism evidence="3 4">
    <name type="scientific">Haloterrigena turkmenica (strain ATCC 51198 / DSM 5511 / JCM 9101 / NCIMB 13204 / VKM B-1734 / 4k)</name>
    <name type="common">Halococcus turkmenicus</name>
    <dbReference type="NCBI Taxonomy" id="543526"/>
    <lineage>
        <taxon>Archaea</taxon>
        <taxon>Methanobacteriati</taxon>
        <taxon>Methanobacteriota</taxon>
        <taxon>Stenosarchaea group</taxon>
        <taxon>Halobacteria</taxon>
        <taxon>Halobacteriales</taxon>
        <taxon>Natrialbaceae</taxon>
        <taxon>Haloterrigena</taxon>
    </lineage>
</organism>
<dbReference type="Gene3D" id="2.130.10.10">
    <property type="entry name" value="YVTN repeat-like/Quinoprotein amine dehydrogenase"/>
    <property type="match status" value="1"/>
</dbReference>
<dbReference type="Proteomes" id="UP000001903">
    <property type="component" value="Plasmid pHTUR01"/>
</dbReference>
<dbReference type="OrthoDB" id="201589at2157"/>
<keyword evidence="4" id="KW-1185">Reference proteome</keyword>
<dbReference type="PANTHER" id="PTHR30344:SF1">
    <property type="entry name" value="6-PHOSPHOGLUCONOLACTONASE"/>
    <property type="match status" value="1"/>
</dbReference>